<evidence type="ECO:0000313" key="1">
    <source>
        <dbReference type="EMBL" id="KMY32812.1"/>
    </source>
</evidence>
<dbReference type="EMBL" id="LFXJ01000005">
    <property type="protein sequence ID" value="KMY32812.1"/>
    <property type="molecule type" value="Genomic_DNA"/>
</dbReference>
<sequence length="94" mass="10793">MLISPHYDFSIIIHEDTYSLDINDLILAPHQMLGVLHYVKFHYDKESILLCVGAPQQIVWNLYIQLKNKKAVGIPQLLHYKACVKSIVKKTSST</sequence>
<evidence type="ECO:0000313" key="2">
    <source>
        <dbReference type="Proteomes" id="UP000037326"/>
    </source>
</evidence>
<dbReference type="AlphaFoldDB" id="A0A0K9FEX1"/>
<organism evidence="1 2">
    <name type="scientific">Lysinibacillus xylanilyticus</name>
    <dbReference type="NCBI Taxonomy" id="582475"/>
    <lineage>
        <taxon>Bacteria</taxon>
        <taxon>Bacillati</taxon>
        <taxon>Bacillota</taxon>
        <taxon>Bacilli</taxon>
        <taxon>Bacillales</taxon>
        <taxon>Bacillaceae</taxon>
        <taxon>Lysinibacillus</taxon>
    </lineage>
</organism>
<accession>A0A0K9FEX1</accession>
<dbReference type="PATRIC" id="fig|582475.4.peg.2034"/>
<reference evidence="2" key="1">
    <citation type="submission" date="2015-07" db="EMBL/GenBank/DDBJ databases">
        <authorList>
            <consortium name="Consortium for Microbial Forensics and Genomics (microFORGE)"/>
            <person name="Knight B.M."/>
            <person name="Roberts D.P."/>
            <person name="Lin D."/>
            <person name="Hari K."/>
            <person name="Fletcher J."/>
            <person name="Melcher U."/>
            <person name="Blagden T."/>
            <person name="Winegar R.A."/>
        </authorList>
    </citation>
    <scope>NUCLEOTIDE SEQUENCE [LARGE SCALE GENOMIC DNA]</scope>
    <source>
        <strain evidence="2">DSM 23493</strain>
    </source>
</reference>
<proteinExistence type="predicted"/>
<gene>
    <name evidence="1" type="ORF">ACZ11_12045</name>
</gene>
<comment type="caution">
    <text evidence="1">The sequence shown here is derived from an EMBL/GenBank/DDBJ whole genome shotgun (WGS) entry which is preliminary data.</text>
</comment>
<name>A0A0K9FEX1_9BACI</name>
<dbReference type="Proteomes" id="UP000037326">
    <property type="component" value="Unassembled WGS sequence"/>
</dbReference>
<protein>
    <submittedName>
        <fullName evidence="1">Uncharacterized protein</fullName>
    </submittedName>
</protein>